<proteinExistence type="predicted"/>
<keyword evidence="1" id="KW-1133">Transmembrane helix</keyword>
<feature type="domain" description="Glycosyltransferase 2-like" evidence="2">
    <location>
        <begin position="15"/>
        <end position="173"/>
    </location>
</feature>
<dbReference type="AlphaFoldDB" id="A0A8T4C5E8"/>
<dbReference type="EMBL" id="VGJJ01000001">
    <property type="protein sequence ID" value="MBM3281752.1"/>
    <property type="molecule type" value="Genomic_DNA"/>
</dbReference>
<dbReference type="PANTHER" id="PTHR48090">
    <property type="entry name" value="UNDECAPRENYL-PHOSPHATE 4-DEOXY-4-FORMAMIDO-L-ARABINOSE TRANSFERASE-RELATED"/>
    <property type="match status" value="1"/>
</dbReference>
<dbReference type="PANTHER" id="PTHR48090:SF7">
    <property type="entry name" value="RFBJ PROTEIN"/>
    <property type="match status" value="1"/>
</dbReference>
<feature type="transmembrane region" description="Helical" evidence="1">
    <location>
        <begin position="279"/>
        <end position="302"/>
    </location>
</feature>
<evidence type="ECO:0000313" key="4">
    <source>
        <dbReference type="Proteomes" id="UP000774699"/>
    </source>
</evidence>
<dbReference type="SUPFAM" id="SSF53448">
    <property type="entry name" value="Nucleotide-diphospho-sugar transferases"/>
    <property type="match status" value="1"/>
</dbReference>
<sequence length="328" mass="36180">MSIPRKLPTKVKLVVTIPAYNEESTIVSVINSIPSVIEGVHDIRILVVDDGSSDQTAARATKAGARVVSNAMNRGLAYTFSRGLEEALGMGADIIVNTDADNQYDQSQIPQLIQPILNRQADMVLGSRFKGHIEDMSFSKRWGNQLASRVVKWVSGLNISDGQTGFRAFTRDAALRLNIFSSFTYTQETILEAADKKMRVVEIPCTFRKRADKNRLFAGVFDYARRAIMTLVVGALKYHPIKTFGYAGIGLVIIGGIIGLPVAELFWSTGSVGPFTLRAIATGIFFILGFQLIFLGFIAELLKHNRQIAERQLVEAKRARLDNVSRAN</sequence>
<comment type="caution">
    <text evidence="3">The sequence shown here is derived from an EMBL/GenBank/DDBJ whole genome shotgun (WGS) entry which is preliminary data.</text>
</comment>
<keyword evidence="1" id="KW-0472">Membrane</keyword>
<dbReference type="InterPro" id="IPR029044">
    <property type="entry name" value="Nucleotide-diphossugar_trans"/>
</dbReference>
<evidence type="ECO:0000256" key="1">
    <source>
        <dbReference type="SAM" id="Phobius"/>
    </source>
</evidence>
<dbReference type="Proteomes" id="UP000774699">
    <property type="component" value="Unassembled WGS sequence"/>
</dbReference>
<dbReference type="InterPro" id="IPR050256">
    <property type="entry name" value="Glycosyltransferase_2"/>
</dbReference>
<keyword evidence="1" id="KW-0812">Transmembrane</keyword>
<dbReference type="CDD" id="cd04179">
    <property type="entry name" value="DPM_DPG-synthase_like"/>
    <property type="match status" value="1"/>
</dbReference>
<dbReference type="Gene3D" id="3.90.550.10">
    <property type="entry name" value="Spore Coat Polysaccharide Biosynthesis Protein SpsA, Chain A"/>
    <property type="match status" value="1"/>
</dbReference>
<dbReference type="InterPro" id="IPR001173">
    <property type="entry name" value="Glyco_trans_2-like"/>
</dbReference>
<protein>
    <submittedName>
        <fullName evidence="3">Glycosyltransferase family 2 protein</fullName>
    </submittedName>
</protein>
<reference evidence="3" key="1">
    <citation type="submission" date="2019-03" db="EMBL/GenBank/DDBJ databases">
        <title>Lake Tanganyika Metagenome-Assembled Genomes (MAGs).</title>
        <authorList>
            <person name="Tran P."/>
        </authorList>
    </citation>
    <scope>NUCLEOTIDE SEQUENCE</scope>
    <source>
        <strain evidence="3">M_DeepCast_50m_m2_156</strain>
    </source>
</reference>
<organism evidence="3 4">
    <name type="scientific">Candidatus Iainarchaeum sp</name>
    <dbReference type="NCBI Taxonomy" id="3101447"/>
    <lineage>
        <taxon>Archaea</taxon>
        <taxon>Candidatus Iainarchaeota</taxon>
        <taxon>Candidatus Iainarchaeia</taxon>
        <taxon>Candidatus Iainarchaeales</taxon>
        <taxon>Candidatus Iainarchaeaceae</taxon>
        <taxon>Candidatus Iainarchaeum</taxon>
    </lineage>
</organism>
<accession>A0A8T4C5E8</accession>
<dbReference type="Pfam" id="PF00535">
    <property type="entry name" value="Glycos_transf_2"/>
    <property type="match status" value="1"/>
</dbReference>
<name>A0A8T4C5E8_9ARCH</name>
<feature type="transmembrane region" description="Helical" evidence="1">
    <location>
        <begin position="244"/>
        <end position="267"/>
    </location>
</feature>
<evidence type="ECO:0000259" key="2">
    <source>
        <dbReference type="Pfam" id="PF00535"/>
    </source>
</evidence>
<evidence type="ECO:0000313" key="3">
    <source>
        <dbReference type="EMBL" id="MBM3281752.1"/>
    </source>
</evidence>
<gene>
    <name evidence="3" type="ORF">FJY86_00200</name>
</gene>